<feature type="region of interest" description="Disordered" evidence="1">
    <location>
        <begin position="232"/>
        <end position="280"/>
    </location>
</feature>
<gene>
    <name evidence="3" type="ORF">CLV37_1333</name>
</gene>
<dbReference type="InterPro" id="IPR038721">
    <property type="entry name" value="IS701-like_DDE_dom"/>
</dbReference>
<proteinExistence type="predicted"/>
<keyword evidence="3" id="KW-0255">Endonuclease</keyword>
<accession>A0A2T0QP55</accession>
<dbReference type="AlphaFoldDB" id="A0A2T0QP55"/>
<evidence type="ECO:0000259" key="2">
    <source>
        <dbReference type="Pfam" id="PF13546"/>
    </source>
</evidence>
<dbReference type="Pfam" id="PF13546">
    <property type="entry name" value="DDE_5"/>
    <property type="match status" value="1"/>
</dbReference>
<reference evidence="3 4" key="1">
    <citation type="submission" date="2018-03" db="EMBL/GenBank/DDBJ databases">
        <title>Genomic Encyclopedia of Archaeal and Bacterial Type Strains, Phase II (KMG-II): from individual species to whole genera.</title>
        <authorList>
            <person name="Goeker M."/>
        </authorList>
    </citation>
    <scope>NUCLEOTIDE SEQUENCE [LARGE SCALE GENOMIC DNA]</scope>
    <source>
        <strain evidence="3 4">DSM 19711</strain>
    </source>
</reference>
<dbReference type="SUPFAM" id="SSF53098">
    <property type="entry name" value="Ribonuclease H-like"/>
    <property type="match status" value="1"/>
</dbReference>
<feature type="compositionally biased region" description="Basic residues" evidence="1">
    <location>
        <begin position="252"/>
        <end position="265"/>
    </location>
</feature>
<feature type="compositionally biased region" description="Basic and acidic residues" evidence="1">
    <location>
        <begin position="269"/>
        <end position="280"/>
    </location>
</feature>
<dbReference type="Proteomes" id="UP000238083">
    <property type="component" value="Unassembled WGS sequence"/>
</dbReference>
<protein>
    <submittedName>
        <fullName evidence="3">DDE superfamily endonuclease</fullName>
    </submittedName>
</protein>
<keyword evidence="3" id="KW-0540">Nuclease</keyword>
<dbReference type="EMBL" id="PVZF01000033">
    <property type="protein sequence ID" value="PRY06450.1"/>
    <property type="molecule type" value="Genomic_DNA"/>
</dbReference>
<organism evidence="3 4">
    <name type="scientific">Kineococcus rhizosphaerae</name>
    <dbReference type="NCBI Taxonomy" id="559628"/>
    <lineage>
        <taxon>Bacteria</taxon>
        <taxon>Bacillati</taxon>
        <taxon>Actinomycetota</taxon>
        <taxon>Actinomycetes</taxon>
        <taxon>Kineosporiales</taxon>
        <taxon>Kineosporiaceae</taxon>
        <taxon>Kineococcus</taxon>
    </lineage>
</organism>
<evidence type="ECO:0000313" key="4">
    <source>
        <dbReference type="Proteomes" id="UP000238083"/>
    </source>
</evidence>
<comment type="caution">
    <text evidence="3">The sequence shown here is derived from an EMBL/GenBank/DDBJ whole genome shotgun (WGS) entry which is preliminary data.</text>
</comment>
<dbReference type="Gene3D" id="3.90.350.10">
    <property type="entry name" value="Transposase Inhibitor Protein From Tn5, Chain A, domain 1"/>
    <property type="match status" value="1"/>
</dbReference>
<evidence type="ECO:0000313" key="3">
    <source>
        <dbReference type="EMBL" id="PRY06450.1"/>
    </source>
</evidence>
<feature type="domain" description="Transposase IS701-like DDE" evidence="2">
    <location>
        <begin position="1"/>
        <end position="75"/>
    </location>
</feature>
<sequence>MVTDAGYDIPRLSVLLNDLPIHLLGRVRSNRVFYRPAPTIPRKGPGRRAHHGAKMTLTDPSTWPQPSQVTTNDTTRYGTATATSFDRLHVKLAHRTNWADHAGKLPILDATVIRRQVQHLPGQREATPIWLYSSTTDLNAKEVDECWQMFCRRFDLEHTFRMLKQTLGWTHAKLRAPTTADRWTWLVVVAYTQLRLARTLVIDQPRPWQTAAPSIRHRTPARVRRGFRNLHRTLFNPASAPKPTRPGPGRPPGRRNTHRATHHPVGKSTRSDHMITKSED</sequence>
<keyword evidence="3" id="KW-0378">Hydrolase</keyword>
<name>A0A2T0QP55_9ACTN</name>
<keyword evidence="4" id="KW-1185">Reference proteome</keyword>
<dbReference type="InterPro" id="IPR012337">
    <property type="entry name" value="RNaseH-like_sf"/>
</dbReference>
<evidence type="ECO:0000256" key="1">
    <source>
        <dbReference type="SAM" id="MobiDB-lite"/>
    </source>
</evidence>
<dbReference type="GO" id="GO:0004519">
    <property type="term" value="F:endonuclease activity"/>
    <property type="evidence" value="ECO:0007669"/>
    <property type="project" value="UniProtKB-KW"/>
</dbReference>
<feature type="region of interest" description="Disordered" evidence="1">
    <location>
        <begin position="37"/>
        <end position="74"/>
    </location>
</feature>
<feature type="compositionally biased region" description="Polar residues" evidence="1">
    <location>
        <begin position="58"/>
        <end position="74"/>
    </location>
</feature>
<feature type="compositionally biased region" description="Basic residues" evidence="1">
    <location>
        <begin position="44"/>
        <end position="53"/>
    </location>
</feature>